<accession>A0A075G3S1</accession>
<dbReference type="CDD" id="cd00865">
    <property type="entry name" value="PEBP_bact_arch"/>
    <property type="match status" value="1"/>
</dbReference>
<organism evidence="1">
    <name type="scientific">uncultured marine thaumarchaeote KM3_04_H11</name>
    <dbReference type="NCBI Taxonomy" id="1455968"/>
    <lineage>
        <taxon>Archaea</taxon>
        <taxon>Nitrososphaerota</taxon>
        <taxon>environmental samples</taxon>
    </lineage>
</organism>
<dbReference type="InterPro" id="IPR008914">
    <property type="entry name" value="PEBP"/>
</dbReference>
<dbReference type="PANTHER" id="PTHR30289:SF1">
    <property type="entry name" value="PEBP (PHOSPHATIDYLETHANOLAMINE-BINDING PROTEIN) FAMILY PROTEIN"/>
    <property type="match status" value="1"/>
</dbReference>
<proteinExistence type="predicted"/>
<dbReference type="Pfam" id="PF01161">
    <property type="entry name" value="PBP"/>
    <property type="match status" value="1"/>
</dbReference>
<dbReference type="PANTHER" id="PTHR30289">
    <property type="entry name" value="UNCHARACTERIZED PROTEIN YBCL-RELATED"/>
    <property type="match status" value="1"/>
</dbReference>
<dbReference type="NCBIfam" id="TIGR00481">
    <property type="entry name" value="YbhB/YbcL family Raf kinase inhibitor-like protein"/>
    <property type="match status" value="1"/>
</dbReference>
<dbReference type="EMBL" id="KF900531">
    <property type="protein sequence ID" value="AIE98278.1"/>
    <property type="molecule type" value="Genomic_DNA"/>
</dbReference>
<sequence length="149" mass="16416">MGDLKLTSSAFLHGGEIPRECGYKNGNQKPPLTISGTLQFAESLALIMDDPDAMEAVGKVWVHWVVWNFTWSATGEPVWHGCKEGMTDFGEVGYGGPAPPDKRHTYIFKLYALDTKLDLPDKSTKADVEKAMEGHIIEQTTLEGTYAPD</sequence>
<dbReference type="InterPro" id="IPR036610">
    <property type="entry name" value="PEBP-like_sf"/>
</dbReference>
<dbReference type="InterPro" id="IPR005247">
    <property type="entry name" value="YbhB_YbcL/LppC-like"/>
</dbReference>
<name>A0A075G3S1_9ARCH</name>
<reference evidence="1" key="1">
    <citation type="journal article" date="2014" name="Genome Biol. Evol.">
        <title>Pangenome evidence for extensive interdomain horizontal transfer affecting lineage core and shell genes in uncultured planktonic thaumarchaeota and euryarchaeota.</title>
        <authorList>
            <person name="Deschamps P."/>
            <person name="Zivanovic Y."/>
            <person name="Moreira D."/>
            <person name="Rodriguez-Valera F."/>
            <person name="Lopez-Garcia P."/>
        </authorList>
    </citation>
    <scope>NUCLEOTIDE SEQUENCE</scope>
</reference>
<protein>
    <submittedName>
        <fullName evidence="1">Phospholipid-binding protein</fullName>
    </submittedName>
</protein>
<dbReference type="AlphaFoldDB" id="A0A075G3S1"/>
<dbReference type="Gene3D" id="3.90.280.10">
    <property type="entry name" value="PEBP-like"/>
    <property type="match status" value="1"/>
</dbReference>
<evidence type="ECO:0000313" key="1">
    <source>
        <dbReference type="EMBL" id="AIE98278.1"/>
    </source>
</evidence>
<dbReference type="SUPFAM" id="SSF49777">
    <property type="entry name" value="PEBP-like"/>
    <property type="match status" value="1"/>
</dbReference>